<accession>A0A391NV88</accession>
<organism evidence="2 3">
    <name type="scientific">Kipferlia bialata</name>
    <dbReference type="NCBI Taxonomy" id="797122"/>
    <lineage>
        <taxon>Eukaryota</taxon>
        <taxon>Metamonada</taxon>
        <taxon>Carpediemonas-like organisms</taxon>
        <taxon>Kipferlia</taxon>
    </lineage>
</organism>
<keyword evidence="3" id="KW-1185">Reference proteome</keyword>
<comment type="caution">
    <text evidence="2">The sequence shown here is derived from an EMBL/GenBank/DDBJ whole genome shotgun (WGS) entry which is preliminary data.</text>
</comment>
<feature type="non-terminal residue" evidence="2">
    <location>
        <position position="102"/>
    </location>
</feature>
<dbReference type="EMBL" id="BDIP01009231">
    <property type="protein sequence ID" value="GCA64967.1"/>
    <property type="molecule type" value="Genomic_DNA"/>
</dbReference>
<protein>
    <submittedName>
        <fullName evidence="2">Uncharacterized protein</fullName>
    </submittedName>
</protein>
<dbReference type="Proteomes" id="UP000265618">
    <property type="component" value="Unassembled WGS sequence"/>
</dbReference>
<evidence type="ECO:0000313" key="3">
    <source>
        <dbReference type="Proteomes" id="UP000265618"/>
    </source>
</evidence>
<name>A0A391NV88_9EUKA</name>
<sequence>MRIQHVLKREYQEPTLSAISLANPVGEADVDAMEVEIEAKGSDESTLSLSLPPVSPPENPTLTDTVGDIEVMGGSPFPHPSDTPIAPSTPTAIETGGGGAGD</sequence>
<evidence type="ECO:0000313" key="2">
    <source>
        <dbReference type="EMBL" id="GCA64967.1"/>
    </source>
</evidence>
<dbReference type="AlphaFoldDB" id="A0A391NV88"/>
<gene>
    <name evidence="2" type="ORF">KIPB_015877</name>
</gene>
<proteinExistence type="predicted"/>
<evidence type="ECO:0000256" key="1">
    <source>
        <dbReference type="SAM" id="MobiDB-lite"/>
    </source>
</evidence>
<reference evidence="2 3" key="1">
    <citation type="journal article" date="2018" name="PLoS ONE">
        <title>The draft genome of Kipferlia bialata reveals reductive genome evolution in fornicate parasites.</title>
        <authorList>
            <person name="Tanifuji G."/>
            <person name="Takabayashi S."/>
            <person name="Kume K."/>
            <person name="Takagi M."/>
            <person name="Nakayama T."/>
            <person name="Kamikawa R."/>
            <person name="Inagaki Y."/>
            <person name="Hashimoto T."/>
        </authorList>
    </citation>
    <scope>NUCLEOTIDE SEQUENCE [LARGE SCALE GENOMIC DNA]</scope>
    <source>
        <strain evidence="2">NY0173</strain>
    </source>
</reference>
<feature type="region of interest" description="Disordered" evidence="1">
    <location>
        <begin position="40"/>
        <end position="102"/>
    </location>
</feature>